<comment type="subcellular location">
    <subcellularLocation>
        <location evidence="1">Cell membrane</location>
        <topology evidence="1">Multi-pass membrane protein</topology>
    </subcellularLocation>
</comment>
<evidence type="ECO:0000259" key="8">
    <source>
        <dbReference type="Pfam" id="PF00892"/>
    </source>
</evidence>
<evidence type="ECO:0000256" key="6">
    <source>
        <dbReference type="ARBA" id="ARBA00023136"/>
    </source>
</evidence>
<evidence type="ECO:0000256" key="2">
    <source>
        <dbReference type="ARBA" id="ARBA00007362"/>
    </source>
</evidence>
<keyword evidence="5 7" id="KW-1133">Transmembrane helix</keyword>
<evidence type="ECO:0000256" key="7">
    <source>
        <dbReference type="SAM" id="Phobius"/>
    </source>
</evidence>
<proteinExistence type="inferred from homology"/>
<evidence type="ECO:0000313" key="9">
    <source>
        <dbReference type="EMBL" id="NEY18867.1"/>
    </source>
</evidence>
<keyword evidence="10" id="KW-1185">Reference proteome</keyword>
<dbReference type="PANTHER" id="PTHR42920:SF5">
    <property type="entry name" value="EAMA DOMAIN-CONTAINING PROTEIN"/>
    <property type="match status" value="1"/>
</dbReference>
<feature type="transmembrane region" description="Helical" evidence="7">
    <location>
        <begin position="234"/>
        <end position="252"/>
    </location>
</feature>
<dbReference type="GO" id="GO:0005886">
    <property type="term" value="C:plasma membrane"/>
    <property type="evidence" value="ECO:0007669"/>
    <property type="project" value="UniProtKB-SubCell"/>
</dbReference>
<evidence type="ECO:0000256" key="1">
    <source>
        <dbReference type="ARBA" id="ARBA00004651"/>
    </source>
</evidence>
<dbReference type="AlphaFoldDB" id="A0A6M0P360"/>
<dbReference type="InterPro" id="IPR000620">
    <property type="entry name" value="EamA_dom"/>
</dbReference>
<dbReference type="InterPro" id="IPR037185">
    <property type="entry name" value="EmrE-like"/>
</dbReference>
<feature type="domain" description="EamA" evidence="8">
    <location>
        <begin position="149"/>
        <end position="304"/>
    </location>
</feature>
<feature type="transmembrane region" description="Helical" evidence="7">
    <location>
        <begin position="285"/>
        <end position="304"/>
    </location>
</feature>
<organism evidence="9 10">
    <name type="scientific">Heyndrickxia ginsengihumi</name>
    <dbReference type="NCBI Taxonomy" id="363870"/>
    <lineage>
        <taxon>Bacteria</taxon>
        <taxon>Bacillati</taxon>
        <taxon>Bacillota</taxon>
        <taxon>Bacilli</taxon>
        <taxon>Bacillales</taxon>
        <taxon>Bacillaceae</taxon>
        <taxon>Heyndrickxia</taxon>
    </lineage>
</organism>
<feature type="transmembrane region" description="Helical" evidence="7">
    <location>
        <begin position="68"/>
        <end position="92"/>
    </location>
</feature>
<protein>
    <submittedName>
        <fullName evidence="9">EamA family transporter</fullName>
    </submittedName>
</protein>
<dbReference type="Proteomes" id="UP000476934">
    <property type="component" value="Unassembled WGS sequence"/>
</dbReference>
<feature type="transmembrane region" description="Helical" evidence="7">
    <location>
        <begin position="98"/>
        <end position="117"/>
    </location>
</feature>
<evidence type="ECO:0000256" key="5">
    <source>
        <dbReference type="ARBA" id="ARBA00022989"/>
    </source>
</evidence>
<name>A0A6M0P360_9BACI</name>
<feature type="transmembrane region" description="Helical" evidence="7">
    <location>
        <begin position="38"/>
        <end position="56"/>
    </location>
</feature>
<comment type="caution">
    <text evidence="9">The sequence shown here is derived from an EMBL/GenBank/DDBJ whole genome shotgun (WGS) entry which is preliminary data.</text>
</comment>
<gene>
    <name evidence="9" type="ORF">G4D61_02645</name>
</gene>
<keyword evidence="6 7" id="KW-0472">Membrane</keyword>
<dbReference type="PANTHER" id="PTHR42920">
    <property type="entry name" value="OS03G0707200 PROTEIN-RELATED"/>
    <property type="match status" value="1"/>
</dbReference>
<evidence type="ECO:0000256" key="4">
    <source>
        <dbReference type="ARBA" id="ARBA00022692"/>
    </source>
</evidence>
<dbReference type="Pfam" id="PF00892">
    <property type="entry name" value="EamA"/>
    <property type="match status" value="2"/>
</dbReference>
<sequence>MNMKKTILYILFSAIFFSTMEIVIKFMSSEFNSIQLNLLRFFIGAIILAPLALRHMKAKTFKFTKESLLFFILTGFLCVVISMTFYQLAIVFTKASTVAILFSCNPLFVIPLAHFFLKESFSKLTFLALFISFIGIVSIINPFEASNPIGIIFALVSAITFALYGVIGKKGSQQYKCDGVILTCFSFLTGSIEILVLILVSKISFVSSWLTQIGLSMFADVSIFHGITWNSLPSLLYIGVFVTGLGFTLYFLAMDETSATTASIVFFIKPALAPILAFFFLHEAITVNVVIGILCIMLGSYLTLRVSKKDRQHQVQHAAVQFNRGKKQEAGTKVY</sequence>
<feature type="transmembrane region" description="Helical" evidence="7">
    <location>
        <begin position="7"/>
        <end position="26"/>
    </location>
</feature>
<dbReference type="SUPFAM" id="SSF103481">
    <property type="entry name" value="Multidrug resistance efflux transporter EmrE"/>
    <property type="match status" value="2"/>
</dbReference>
<keyword evidence="3" id="KW-1003">Cell membrane</keyword>
<feature type="transmembrane region" description="Helical" evidence="7">
    <location>
        <begin position="149"/>
        <end position="167"/>
    </location>
</feature>
<keyword evidence="4 7" id="KW-0812">Transmembrane</keyword>
<feature type="transmembrane region" description="Helical" evidence="7">
    <location>
        <begin position="179"/>
        <end position="200"/>
    </location>
</feature>
<feature type="transmembrane region" description="Helical" evidence="7">
    <location>
        <begin position="124"/>
        <end position="143"/>
    </location>
</feature>
<feature type="transmembrane region" description="Helical" evidence="7">
    <location>
        <begin position="259"/>
        <end position="279"/>
    </location>
</feature>
<reference evidence="9 10" key="1">
    <citation type="submission" date="2020-03" db="EMBL/GenBank/DDBJ databases">
        <title>Bacillus aquiflavi sp. nov., isolated from yellow water of strong flavor Chinese baijiu in Yibin region of China.</title>
        <authorList>
            <person name="Xie J."/>
        </authorList>
    </citation>
    <scope>NUCLEOTIDE SEQUENCE [LARGE SCALE GENOMIC DNA]</scope>
    <source>
        <strain evidence="9 10">Gsoil 114</strain>
    </source>
</reference>
<feature type="domain" description="EamA" evidence="8">
    <location>
        <begin position="5"/>
        <end position="139"/>
    </location>
</feature>
<comment type="similarity">
    <text evidence="2">Belongs to the EamA transporter family.</text>
</comment>
<accession>A0A6M0P360</accession>
<evidence type="ECO:0000313" key="10">
    <source>
        <dbReference type="Proteomes" id="UP000476934"/>
    </source>
</evidence>
<evidence type="ECO:0000256" key="3">
    <source>
        <dbReference type="ARBA" id="ARBA00022475"/>
    </source>
</evidence>
<dbReference type="EMBL" id="JAAIWK010000002">
    <property type="protein sequence ID" value="NEY18867.1"/>
    <property type="molecule type" value="Genomic_DNA"/>
</dbReference>
<dbReference type="InterPro" id="IPR051258">
    <property type="entry name" value="Diverse_Substrate_Transporter"/>
</dbReference>